<protein>
    <submittedName>
        <fullName evidence="3">Peptidase</fullName>
    </submittedName>
</protein>
<feature type="transmembrane region" description="Helical" evidence="2">
    <location>
        <begin position="508"/>
        <end position="526"/>
    </location>
</feature>
<feature type="transmembrane region" description="Helical" evidence="2">
    <location>
        <begin position="108"/>
        <end position="133"/>
    </location>
</feature>
<dbReference type="EMBL" id="PSZC01000026">
    <property type="protein sequence ID" value="PPJ34984.1"/>
    <property type="molecule type" value="Genomic_DNA"/>
</dbReference>
<accession>A0A2S6AIB3</accession>
<keyword evidence="2" id="KW-0812">Transmembrane</keyword>
<feature type="region of interest" description="Disordered" evidence="1">
    <location>
        <begin position="59"/>
        <end position="94"/>
    </location>
</feature>
<feature type="transmembrane region" description="Helical" evidence="2">
    <location>
        <begin position="462"/>
        <end position="480"/>
    </location>
</feature>
<dbReference type="InterPro" id="IPR005625">
    <property type="entry name" value="PepSY-ass_TM"/>
</dbReference>
<name>A0A2S6AIB3_9NOCA</name>
<evidence type="ECO:0000313" key="4">
    <source>
        <dbReference type="Proteomes" id="UP000239874"/>
    </source>
</evidence>
<feature type="transmembrane region" description="Helical" evidence="2">
    <location>
        <begin position="288"/>
        <end position="307"/>
    </location>
</feature>
<reference evidence="3 4" key="1">
    <citation type="submission" date="2018-02" db="EMBL/GenBank/DDBJ databases">
        <title>8 Nocardia nova and 1 Nocardia cyriacigeorgica strain used for evolution to TMP-SMX.</title>
        <authorList>
            <person name="Mehta H."/>
            <person name="Weng J."/>
            <person name="Shamoo Y."/>
        </authorList>
    </citation>
    <scope>NUCLEOTIDE SEQUENCE [LARGE SCALE GENOMIC DNA]</scope>
    <source>
        <strain evidence="3 4">MDA3139</strain>
    </source>
</reference>
<organism evidence="3 4">
    <name type="scientific">Nocardia nova</name>
    <dbReference type="NCBI Taxonomy" id="37330"/>
    <lineage>
        <taxon>Bacteria</taxon>
        <taxon>Bacillati</taxon>
        <taxon>Actinomycetota</taxon>
        <taxon>Actinomycetes</taxon>
        <taxon>Mycobacteriales</taxon>
        <taxon>Nocardiaceae</taxon>
        <taxon>Nocardia</taxon>
    </lineage>
</organism>
<feature type="transmembrane region" description="Helical" evidence="2">
    <location>
        <begin position="532"/>
        <end position="549"/>
    </location>
</feature>
<dbReference type="AlphaFoldDB" id="A0A2S6AIB3"/>
<proteinExistence type="predicted"/>
<comment type="caution">
    <text evidence="3">The sequence shown here is derived from an EMBL/GenBank/DDBJ whole genome shotgun (WGS) entry which is preliminary data.</text>
</comment>
<dbReference type="PANTHER" id="PTHR34219">
    <property type="entry name" value="IRON-REGULATED INNER MEMBRANE PROTEIN-RELATED"/>
    <property type="match status" value="1"/>
</dbReference>
<dbReference type="PANTHER" id="PTHR34219:SF1">
    <property type="entry name" value="PEPSY DOMAIN-CONTAINING PROTEIN"/>
    <property type="match status" value="1"/>
</dbReference>
<evidence type="ECO:0000313" key="3">
    <source>
        <dbReference type="EMBL" id="PPJ34984.1"/>
    </source>
</evidence>
<keyword evidence="2" id="KW-0472">Membrane</keyword>
<evidence type="ECO:0000256" key="2">
    <source>
        <dbReference type="SAM" id="Phobius"/>
    </source>
</evidence>
<gene>
    <name evidence="3" type="ORF">C5E45_28445</name>
</gene>
<evidence type="ECO:0000256" key="1">
    <source>
        <dbReference type="SAM" id="MobiDB-lite"/>
    </source>
</evidence>
<keyword evidence="2" id="KW-1133">Transmembrane helix</keyword>
<sequence>MARFIGVPVGSAWYPATAAHATGALCDDCPLRGIEPRRRGFAHNDVGALETGALPVSITDLPAAGTEPPQPEKSPPDAAQQSPPGAVEQSRPSRSGTARAVQALAMRLHFYAGVFVAPFILIAAVTGALYAVAPSIESIVNRDLLHVDSTGPARPLSEQIAAGVAAEPGLALSAVDPAQHAGDTTRVIFTDPSLGESERRAVFVDPATATSVGDSVVYGSTGALPMRTWIDVLHRNLHLGDVGRLYSEMAASWMWIIALAGVVMWLHRSRGSLRRLLWPDRSKAGRPGSVSVHATVGMWILLPLLFLSATGLTWSLHAGQHITSLRQHSSWTTPVVDTALPGAPMPSIPAGGEHAEHTGGHGMSMPVPADRAAQADKVLAVARGHGIDGPVEISIPAKDTTAFTVKERRLPGVYTQDAIAVDGRTGDVTDILRYADWPLMAKLANWGIALHMGMLFGLANQLLLLATMIALITVIGRGYLMWWRRRPTRENDPFTFGRAPARGVLRRAPLWISVPLIAVTAGIGWFAPVLGVSLLAFLIVDVVLGLIAGRRRGAVA</sequence>
<dbReference type="Proteomes" id="UP000239874">
    <property type="component" value="Unassembled WGS sequence"/>
</dbReference>
<dbReference type="Pfam" id="PF03929">
    <property type="entry name" value="PepSY_TM"/>
    <property type="match status" value="1"/>
</dbReference>
<feature type="transmembrane region" description="Helical" evidence="2">
    <location>
        <begin position="250"/>
        <end position="267"/>
    </location>
</feature>
<dbReference type="OrthoDB" id="9791166at2"/>